<reference evidence="2" key="1">
    <citation type="submission" date="2020-09" db="EMBL/GenBank/DDBJ databases">
        <authorList>
            <person name="Kikuchi T."/>
        </authorList>
    </citation>
    <scope>NUCLEOTIDE SEQUENCE</scope>
    <source>
        <strain evidence="2">SH1</strain>
    </source>
</reference>
<evidence type="ECO:0000313" key="2">
    <source>
        <dbReference type="EMBL" id="CAD5228524.1"/>
    </source>
</evidence>
<keyword evidence="3" id="KW-1185">Reference proteome</keyword>
<evidence type="ECO:0000313" key="3">
    <source>
        <dbReference type="Proteomes" id="UP000614601"/>
    </source>
</evidence>
<dbReference type="EMBL" id="CAJFDH010000006">
    <property type="protein sequence ID" value="CAD5228524.1"/>
    <property type="molecule type" value="Genomic_DNA"/>
</dbReference>
<evidence type="ECO:0000256" key="1">
    <source>
        <dbReference type="SAM" id="MobiDB-lite"/>
    </source>
</evidence>
<feature type="compositionally biased region" description="Basic and acidic residues" evidence="1">
    <location>
        <begin position="271"/>
        <end position="280"/>
    </location>
</feature>
<feature type="compositionally biased region" description="Polar residues" evidence="1">
    <location>
        <begin position="241"/>
        <end position="251"/>
    </location>
</feature>
<feature type="compositionally biased region" description="Basic residues" evidence="1">
    <location>
        <begin position="1"/>
        <end position="14"/>
    </location>
</feature>
<feature type="region of interest" description="Disordered" evidence="1">
    <location>
        <begin position="235"/>
        <end position="280"/>
    </location>
</feature>
<accession>A0A811LJX2</accession>
<gene>
    <name evidence="2" type="ORF">BOKJ2_LOCUS12721</name>
</gene>
<feature type="compositionally biased region" description="Polar residues" evidence="1">
    <location>
        <begin position="30"/>
        <end position="40"/>
    </location>
</feature>
<comment type="caution">
    <text evidence="2">The sequence shown here is derived from an EMBL/GenBank/DDBJ whole genome shotgun (WGS) entry which is preliminary data.</text>
</comment>
<proteinExistence type="predicted"/>
<dbReference type="EMBL" id="CAJFCW020000006">
    <property type="protein sequence ID" value="CAG9124609.1"/>
    <property type="molecule type" value="Genomic_DNA"/>
</dbReference>
<protein>
    <submittedName>
        <fullName evidence="2">Uncharacterized protein</fullName>
    </submittedName>
</protein>
<dbReference type="Proteomes" id="UP000783686">
    <property type="component" value="Unassembled WGS sequence"/>
</dbReference>
<feature type="compositionally biased region" description="Basic and acidic residues" evidence="1">
    <location>
        <begin position="77"/>
        <end position="88"/>
    </location>
</feature>
<name>A0A811LJX2_9BILA</name>
<dbReference type="AlphaFoldDB" id="A0A811LJX2"/>
<dbReference type="Proteomes" id="UP000614601">
    <property type="component" value="Unassembled WGS sequence"/>
</dbReference>
<feature type="region of interest" description="Disordered" evidence="1">
    <location>
        <begin position="1"/>
        <end position="114"/>
    </location>
</feature>
<organism evidence="2 3">
    <name type="scientific">Bursaphelenchus okinawaensis</name>
    <dbReference type="NCBI Taxonomy" id="465554"/>
    <lineage>
        <taxon>Eukaryota</taxon>
        <taxon>Metazoa</taxon>
        <taxon>Ecdysozoa</taxon>
        <taxon>Nematoda</taxon>
        <taxon>Chromadorea</taxon>
        <taxon>Rhabditida</taxon>
        <taxon>Tylenchina</taxon>
        <taxon>Tylenchomorpha</taxon>
        <taxon>Aphelenchoidea</taxon>
        <taxon>Aphelenchoididae</taxon>
        <taxon>Bursaphelenchus</taxon>
    </lineage>
</organism>
<sequence>MCCCKKKKHKRSRPRPCPLTINRRNLKTAIASQGESSSSKDVAEETTCISNTEVRKHRKKVTDSEDTTASKSCKSSKKVERKVNEKTAEGTVDSDTPIANNKDSDEEGEEVTEKNYMYNEKEILYVNREMLSEGPLDCILDGFDDDERARSIEMLPKIPHIVWDPFQPLEKLEDDVREFLFSCQYLRRSSLLSHTSTMPKAPKPPRAKPHARIVTLNKKILSLDAFKRPKVEITEEEIEPSTCTGNCSQKTTSDKRSNKGSLGRTRTSTKTSRDESCDSA</sequence>